<evidence type="ECO:0000313" key="3">
    <source>
        <dbReference type="Proteomes" id="UP001526426"/>
    </source>
</evidence>
<evidence type="ECO:0000313" key="2">
    <source>
        <dbReference type="EMBL" id="MCW6037118.1"/>
    </source>
</evidence>
<reference evidence="2 3" key="1">
    <citation type="submission" date="2021-08" db="EMBL/GenBank/DDBJ databases">
        <title>Draft genome sequence of Spirulina subsalsa with high tolerance to salinity and hype-accumulation of phycocyanin.</title>
        <authorList>
            <person name="Pei H."/>
            <person name="Jiang L."/>
        </authorList>
    </citation>
    <scope>NUCLEOTIDE SEQUENCE [LARGE SCALE GENOMIC DNA]</scope>
    <source>
        <strain evidence="2 3">FACHB-351</strain>
    </source>
</reference>
<protein>
    <recommendedName>
        <fullName evidence="1">DUF6816 domain-containing protein</fullName>
    </recommendedName>
</protein>
<proteinExistence type="predicted"/>
<accession>A0ABT3L6I5</accession>
<keyword evidence="3" id="KW-1185">Reference proteome</keyword>
<dbReference type="Proteomes" id="UP001526426">
    <property type="component" value="Unassembled WGS sequence"/>
</dbReference>
<dbReference type="RefSeq" id="WP_265264952.1">
    <property type="nucleotide sequence ID" value="NZ_JAIHOM010000057.1"/>
</dbReference>
<name>A0ABT3L6I5_9CYAN</name>
<sequence length="267" mass="30040">MVKICLCVGLLVLLWLCWGERAVAGELRDRISQYPHWLGKPPVQTAQGDLIYPDWMAGLWQVSSPLTDLVAPLSPEIVTPGFEGNRKYLNDPIYFRVRFIPQTPKIPVPLNLTRPPLSLPTQTPPKIIADRTFNGLEIAKAYLGDRAVLTVQIDPDNPNRQITQLRGERQLISTVTGRKTEQPSPREFVTTELTNQVFRTNSQVYINDVETTTAYNLQPTGEILATQITAIYLSPQDPNYFEALGRPVALYRYDLHLEPLPSDPPGP</sequence>
<feature type="domain" description="DUF6816" evidence="1">
    <location>
        <begin position="45"/>
        <end position="258"/>
    </location>
</feature>
<dbReference type="InterPro" id="IPR049213">
    <property type="entry name" value="DUF6816"/>
</dbReference>
<dbReference type="Pfam" id="PF20670">
    <property type="entry name" value="DUF6816"/>
    <property type="match status" value="1"/>
</dbReference>
<comment type="caution">
    <text evidence="2">The sequence shown here is derived from an EMBL/GenBank/DDBJ whole genome shotgun (WGS) entry which is preliminary data.</text>
</comment>
<dbReference type="EMBL" id="JAIHOM010000057">
    <property type="protein sequence ID" value="MCW6037118.1"/>
    <property type="molecule type" value="Genomic_DNA"/>
</dbReference>
<evidence type="ECO:0000259" key="1">
    <source>
        <dbReference type="Pfam" id="PF20670"/>
    </source>
</evidence>
<gene>
    <name evidence="2" type="ORF">K4A83_12685</name>
</gene>
<organism evidence="2 3">
    <name type="scientific">Spirulina subsalsa FACHB-351</name>
    <dbReference type="NCBI Taxonomy" id="234711"/>
    <lineage>
        <taxon>Bacteria</taxon>
        <taxon>Bacillati</taxon>
        <taxon>Cyanobacteriota</taxon>
        <taxon>Cyanophyceae</taxon>
        <taxon>Spirulinales</taxon>
        <taxon>Spirulinaceae</taxon>
        <taxon>Spirulina</taxon>
    </lineage>
</organism>